<protein>
    <submittedName>
        <fullName evidence="1">Protease synthase and sporulation protein PAI 2</fullName>
    </submittedName>
</protein>
<evidence type="ECO:0000313" key="1">
    <source>
        <dbReference type="EMBL" id="OIQ84594.1"/>
    </source>
</evidence>
<dbReference type="PANTHER" id="PTHR35802">
    <property type="entry name" value="PROTEASE SYNTHASE AND SPORULATION PROTEIN PAI 2"/>
    <property type="match status" value="1"/>
</dbReference>
<dbReference type="GO" id="GO:0006508">
    <property type="term" value="P:proteolysis"/>
    <property type="evidence" value="ECO:0007669"/>
    <property type="project" value="UniProtKB-KW"/>
</dbReference>
<dbReference type="Gene3D" id="2.30.110.10">
    <property type="entry name" value="Electron Transport, Fmn-binding Protein, Chain A"/>
    <property type="match status" value="1"/>
</dbReference>
<keyword evidence="1" id="KW-0378">Hydrolase</keyword>
<accession>A0A1J5QMN4</accession>
<gene>
    <name evidence="1" type="primary">paiB_7</name>
    <name evidence="1" type="ORF">GALL_335790</name>
</gene>
<reference evidence="1" key="1">
    <citation type="submission" date="2016-10" db="EMBL/GenBank/DDBJ databases">
        <title>Sequence of Gallionella enrichment culture.</title>
        <authorList>
            <person name="Poehlein A."/>
            <person name="Muehling M."/>
            <person name="Daniel R."/>
        </authorList>
    </citation>
    <scope>NUCLEOTIDE SEQUENCE</scope>
</reference>
<keyword evidence="1" id="KW-0645">Protease</keyword>
<dbReference type="PIRSF" id="PIRSF010372">
    <property type="entry name" value="PaiB"/>
    <property type="match status" value="1"/>
</dbReference>
<name>A0A1J5QMN4_9ZZZZ</name>
<dbReference type="SUPFAM" id="SSF50475">
    <property type="entry name" value="FMN-binding split barrel"/>
    <property type="match status" value="1"/>
</dbReference>
<dbReference type="InterPro" id="IPR007396">
    <property type="entry name" value="TR_PAI2-type"/>
</dbReference>
<comment type="caution">
    <text evidence="1">The sequence shown here is derived from an EMBL/GenBank/DDBJ whole genome shotgun (WGS) entry which is preliminary data.</text>
</comment>
<dbReference type="AlphaFoldDB" id="A0A1J5QMN4"/>
<dbReference type="EMBL" id="MLJW01000606">
    <property type="protein sequence ID" value="OIQ84594.1"/>
    <property type="molecule type" value="Genomic_DNA"/>
</dbReference>
<dbReference type="PANTHER" id="PTHR35802:SF1">
    <property type="entry name" value="PROTEASE SYNTHASE AND SPORULATION PROTEIN PAI 2"/>
    <property type="match status" value="1"/>
</dbReference>
<organism evidence="1">
    <name type="scientific">mine drainage metagenome</name>
    <dbReference type="NCBI Taxonomy" id="410659"/>
    <lineage>
        <taxon>unclassified sequences</taxon>
        <taxon>metagenomes</taxon>
        <taxon>ecological metagenomes</taxon>
    </lineage>
</organism>
<dbReference type="GO" id="GO:0008233">
    <property type="term" value="F:peptidase activity"/>
    <property type="evidence" value="ECO:0007669"/>
    <property type="project" value="UniProtKB-KW"/>
</dbReference>
<sequence>MYTPAHFGADSDASARFLAEVVAADLVTSTDGGLVATFLPVLLDAGRGSRGSLLGHLARNNDQRQRAVRGESLFIAHGPDAYISPSWYASKVEHGRVVPTWNYATAHVHGELVVHDETAWVGALVRRLTDRHEAHREHPWSVDDAPARFTTGQLRAIVGVELVISRVEVKIKMSQNRPDRDIDGIVTGLEQEGRPDAATTVDRSRS</sequence>
<dbReference type="InterPro" id="IPR012349">
    <property type="entry name" value="Split_barrel_FMN-bd"/>
</dbReference>
<proteinExistence type="predicted"/>
<dbReference type="Pfam" id="PF04299">
    <property type="entry name" value="FMN_bind_2"/>
    <property type="match status" value="1"/>
</dbReference>